<dbReference type="InterPro" id="IPR052900">
    <property type="entry name" value="Phospholipid_Metab_Enz"/>
</dbReference>
<dbReference type="SUPFAM" id="SSF56300">
    <property type="entry name" value="Metallo-dependent phosphatases"/>
    <property type="match status" value="1"/>
</dbReference>
<dbReference type="CDD" id="cd07389">
    <property type="entry name" value="MPP_PhoD"/>
    <property type="match status" value="1"/>
</dbReference>
<keyword evidence="4" id="KW-1185">Reference proteome</keyword>
<evidence type="ECO:0000259" key="1">
    <source>
        <dbReference type="Pfam" id="PF09423"/>
    </source>
</evidence>
<dbReference type="InterPro" id="IPR006311">
    <property type="entry name" value="TAT_signal"/>
</dbReference>
<dbReference type="Gene3D" id="2.60.40.380">
    <property type="entry name" value="Purple acid phosphatase-like, N-terminal"/>
    <property type="match status" value="1"/>
</dbReference>
<feature type="domain" description="Phospholipase D N-terminal" evidence="2">
    <location>
        <begin position="66"/>
        <end position="157"/>
    </location>
</feature>
<gene>
    <name evidence="3" type="ORF">CDN99_22205</name>
</gene>
<sequence>MTPSKRSPLLNLLQKDAPTAPAEGIDHGRRHLVRGALAAGALAGLPLAGCGGNDDDAPAVAVVFSHGVASGDPLSDRVILWTRVLAQDSADTRDVPLSWEVAADADFRTVLSRGNATARADRDFCVKVDATGLAAGTRYWYRFKAHAATSVVGRTKTLPTGAVSQVRLAVFSCSNYPTGYFNVYAEAARRVDTDAYDVAVHLGDYIYEYGAGQYASANAQALGRVVDPGKEIVALADYRRRYAQYRGDADLQKLHAALPMIAVWDDHEVANDAWKNGAENHQPAAEGDYAARRAAAVQAWHEWLPVRDGADPLLIYRSFDFGSLLSLHMLDTRVLARDKQLDYADYIGAAGFDSAKFQTDMARADRQLMGATQSQWLQQQMAASAATWQMLGQQVLMGRMNIPSPILFEANAPGTGVSVSAYAAIVAKAQANPASLTAQERAVLAAPSIPYNLDAWDGYPVARETLLGTARALNKNLVVLAGDTHNAWASDLLDMNGNAIGVEFATSSVSSPGFEEYLPKENPQQLAGALTQLIGPLVYADTWRRGYMAVTATATECRCDWVFVNTILSRDYTATVAQSLRTLPGAGQRKLVGV</sequence>
<proteinExistence type="predicted"/>
<dbReference type="RefSeq" id="WP_088387103.1">
    <property type="nucleotide sequence ID" value="NZ_NIOF01000013.1"/>
</dbReference>
<dbReference type="EMBL" id="NIOF01000013">
    <property type="protein sequence ID" value="OWQ85256.1"/>
    <property type="molecule type" value="Genomic_DNA"/>
</dbReference>
<dbReference type="AlphaFoldDB" id="A0A2D0AM08"/>
<organism evidence="3 4">
    <name type="scientific">Roseateles aquatilis</name>
    <dbReference type="NCBI Taxonomy" id="431061"/>
    <lineage>
        <taxon>Bacteria</taxon>
        <taxon>Pseudomonadati</taxon>
        <taxon>Pseudomonadota</taxon>
        <taxon>Betaproteobacteria</taxon>
        <taxon>Burkholderiales</taxon>
        <taxon>Sphaerotilaceae</taxon>
        <taxon>Roseateles</taxon>
    </lineage>
</organism>
<evidence type="ECO:0000259" key="2">
    <source>
        <dbReference type="Pfam" id="PF16655"/>
    </source>
</evidence>
<dbReference type="PANTHER" id="PTHR43606">
    <property type="entry name" value="PHOSPHATASE, PUTATIVE (AFU_ORTHOLOGUE AFUA_6G08710)-RELATED"/>
    <property type="match status" value="1"/>
</dbReference>
<evidence type="ECO:0000313" key="4">
    <source>
        <dbReference type="Proteomes" id="UP000197468"/>
    </source>
</evidence>
<dbReference type="Pfam" id="PF16655">
    <property type="entry name" value="PhoD_N"/>
    <property type="match status" value="1"/>
</dbReference>
<dbReference type="InterPro" id="IPR032093">
    <property type="entry name" value="PhoD_N"/>
</dbReference>
<dbReference type="InterPro" id="IPR038607">
    <property type="entry name" value="PhoD-like_sf"/>
</dbReference>
<dbReference type="Pfam" id="PF09423">
    <property type="entry name" value="PhoD"/>
    <property type="match status" value="1"/>
</dbReference>
<dbReference type="InterPro" id="IPR018946">
    <property type="entry name" value="PhoD-like_MPP"/>
</dbReference>
<name>A0A2D0AM08_9BURK</name>
<protein>
    <submittedName>
        <fullName evidence="3">Alkaline phosphatase</fullName>
    </submittedName>
</protein>
<dbReference type="PROSITE" id="PS51318">
    <property type="entry name" value="TAT"/>
    <property type="match status" value="1"/>
</dbReference>
<dbReference type="InterPro" id="IPR029052">
    <property type="entry name" value="Metallo-depent_PP-like"/>
</dbReference>
<feature type="domain" description="PhoD-like phosphatase metallophosphatase" evidence="1">
    <location>
        <begin position="168"/>
        <end position="561"/>
    </location>
</feature>
<reference evidence="3 4" key="1">
    <citation type="journal article" date="2008" name="Int. J. Syst. Evol. Microbiol.">
        <title>Description of Roseateles aquatilis sp. nov. and Roseateles terrae sp. nov., in the class Betaproteobacteria, and emended description of the genus Roseateles.</title>
        <authorList>
            <person name="Gomila M."/>
            <person name="Bowien B."/>
            <person name="Falsen E."/>
            <person name="Moore E.R."/>
            <person name="Lalucat J."/>
        </authorList>
    </citation>
    <scope>NUCLEOTIDE SEQUENCE [LARGE SCALE GENOMIC DNA]</scope>
    <source>
        <strain evidence="3 4">CCUG 48205</strain>
    </source>
</reference>
<comment type="caution">
    <text evidence="3">The sequence shown here is derived from an EMBL/GenBank/DDBJ whole genome shotgun (WGS) entry which is preliminary data.</text>
</comment>
<accession>A0A2D0AM08</accession>
<dbReference type="Gene3D" id="3.60.21.70">
    <property type="entry name" value="PhoD-like phosphatase"/>
    <property type="match status" value="1"/>
</dbReference>
<dbReference type="Proteomes" id="UP000197468">
    <property type="component" value="Unassembled WGS sequence"/>
</dbReference>
<dbReference type="PANTHER" id="PTHR43606:SF2">
    <property type="entry name" value="ALKALINE PHOSPHATASE FAMILY PROTEIN (AFU_ORTHOLOGUE AFUA_5G03860)"/>
    <property type="match status" value="1"/>
</dbReference>
<evidence type="ECO:0000313" key="3">
    <source>
        <dbReference type="EMBL" id="OWQ85256.1"/>
    </source>
</evidence>
<dbReference type="OrthoDB" id="327733at2"/>